<accession>A0A395R779</accession>
<organism evidence="1 2">
    <name type="scientific">Pseudomonas abyssi</name>
    <dbReference type="NCBI Taxonomy" id="170540"/>
    <lineage>
        <taxon>Bacteria</taxon>
        <taxon>Pseudomonadati</taxon>
        <taxon>Pseudomonadota</taxon>
        <taxon>Gammaproteobacteria</taxon>
        <taxon>Pseudomonadales</taxon>
        <taxon>Pseudomonadaceae</taxon>
        <taxon>Pseudomonas</taxon>
    </lineage>
</organism>
<proteinExistence type="predicted"/>
<sequence length="161" mass="17989">MAGAKVELELDNQQAIAALRDALQLLQEPQRLQRDIGEYLINSTRDRFRDEKGPDGQAWQALSPRYLANKEPNPGKILQRSGHLARQISYQIQDGDLFVGTDRIYGAIHQFGAKQGQFGKTKRGGPIPWGTIAARPFLGISDADADEIIALCRDHLKRRLS</sequence>
<gene>
    <name evidence="1" type="ORF">ASB58_00900</name>
</gene>
<dbReference type="AlphaFoldDB" id="A0A395R779"/>
<dbReference type="Pfam" id="PF05069">
    <property type="entry name" value="Phage_tail_S"/>
    <property type="match status" value="1"/>
</dbReference>
<comment type="caution">
    <text evidence="1">The sequence shown here is derived from an EMBL/GenBank/DDBJ whole genome shotgun (WGS) entry which is preliminary data.</text>
</comment>
<dbReference type="Proteomes" id="UP000265411">
    <property type="component" value="Unassembled WGS sequence"/>
</dbReference>
<protein>
    <recommendedName>
        <fullName evidence="3">Phage virion morphogenesis protein</fullName>
    </recommendedName>
</protein>
<reference evidence="1 2" key="1">
    <citation type="journal article" date="2018" name="Syst. Appl. Microbiol.">
        <title>Pseudomonas gallaeciensis sp. nov., isolated from crude-oil-contaminated intertidal sand samples after the Prestige oil spill.</title>
        <authorList>
            <person name="Mulet M."/>
            <person name="Sanchez D."/>
            <person name="Rodriguez A.C."/>
            <person name="Nogales B."/>
            <person name="Bosch R."/>
            <person name="Busquets A."/>
            <person name="Gomila M."/>
            <person name="Lalucat J."/>
            <person name="Garcia-Valdes E."/>
        </authorList>
    </citation>
    <scope>NUCLEOTIDE SEQUENCE [LARGE SCALE GENOMIC DNA]</scope>
    <source>
        <strain evidence="1 2">V113</strain>
    </source>
</reference>
<dbReference type="RefSeq" id="WP_118129022.1">
    <property type="nucleotide sequence ID" value="NZ_LMAZ01000001.1"/>
</dbReference>
<dbReference type="EMBL" id="LMAZ01000001">
    <property type="protein sequence ID" value="RGP55977.1"/>
    <property type="molecule type" value="Genomic_DNA"/>
</dbReference>
<evidence type="ECO:0008006" key="3">
    <source>
        <dbReference type="Google" id="ProtNLM"/>
    </source>
</evidence>
<name>A0A395R779_9PSED</name>
<dbReference type="InterPro" id="IPR006522">
    <property type="entry name" value="Phage_virion_morphogenesis"/>
</dbReference>
<evidence type="ECO:0000313" key="1">
    <source>
        <dbReference type="EMBL" id="RGP55977.1"/>
    </source>
</evidence>
<evidence type="ECO:0000313" key="2">
    <source>
        <dbReference type="Proteomes" id="UP000265411"/>
    </source>
</evidence>
<dbReference type="OrthoDB" id="2081253at2"/>
<keyword evidence="2" id="KW-1185">Reference proteome</keyword>
<dbReference type="NCBIfam" id="TIGR01635">
    <property type="entry name" value="tail_comp_S"/>
    <property type="match status" value="1"/>
</dbReference>